<keyword evidence="4 6" id="KW-0274">FAD</keyword>
<evidence type="ECO:0000256" key="4">
    <source>
        <dbReference type="ARBA" id="ARBA00022827"/>
    </source>
</evidence>
<dbReference type="InterPro" id="IPR006091">
    <property type="entry name" value="Acyl-CoA_Oxase/DH_mid-dom"/>
</dbReference>
<dbReference type="SUPFAM" id="SSF47203">
    <property type="entry name" value="Acyl-CoA dehydrogenase C-terminal domain-like"/>
    <property type="match status" value="1"/>
</dbReference>
<dbReference type="EMBL" id="RJKE01000001">
    <property type="protein sequence ID" value="ROO90014.1"/>
    <property type="molecule type" value="Genomic_DNA"/>
</dbReference>
<evidence type="ECO:0000256" key="3">
    <source>
        <dbReference type="ARBA" id="ARBA00022630"/>
    </source>
</evidence>
<evidence type="ECO:0000313" key="10">
    <source>
        <dbReference type="Proteomes" id="UP000272400"/>
    </source>
</evidence>
<name>A0A3N1D8Z7_9ACTN</name>
<feature type="domain" description="Acyl-CoA dehydrogenase/oxidase C-terminal" evidence="7">
    <location>
        <begin position="249"/>
        <end position="395"/>
    </location>
</feature>
<dbReference type="GO" id="GO:0050660">
    <property type="term" value="F:flavin adenine dinucleotide binding"/>
    <property type="evidence" value="ECO:0007669"/>
    <property type="project" value="InterPro"/>
</dbReference>
<dbReference type="InterPro" id="IPR009100">
    <property type="entry name" value="AcylCoA_DH/oxidase_NM_dom_sf"/>
</dbReference>
<comment type="cofactor">
    <cofactor evidence="1 6">
        <name>FAD</name>
        <dbReference type="ChEBI" id="CHEBI:57692"/>
    </cofactor>
</comment>
<sequence>MTETSTAGLAAFRAEAEEFLRSIAGGFAADEAARARRESDRIASVEELGEGHELQVERVRNLQARLFDAGLAWPSGPVDCGGRGLGRDHDQVVDDLLAELGFPSREVLFVGLHIVAPALDRHAAPELRARMLPALYRGDAIGCQLFSEPGAGSDLAGVATRAVRDGDGWVLTGQKVWTSMGHLADVGEALVRTDPDAPKHAGMTMFLVDMRAPGVTVRPIRQMTGGAAFNEVFLDGVRVPDAHRIGAVGEGWKVAGTSLGSERKTMVGDDGPVSPYALGRLAALVERLGAADDPVHRAEIAGTVASVVAMKAAAELPEGAWGSLGPASGSVLKMLMTRAVDRMAGLAGEVLGELAFTDSGEPDTHAWAEFVLGAPALHLAGGTDEIQLNIIAQRGLGLPRPPKPARQTTEARS</sequence>
<evidence type="ECO:0000313" key="9">
    <source>
        <dbReference type="EMBL" id="ROO90014.1"/>
    </source>
</evidence>
<dbReference type="Gene3D" id="1.20.140.10">
    <property type="entry name" value="Butyryl-CoA Dehydrogenase, subunit A, domain 3"/>
    <property type="match status" value="1"/>
</dbReference>
<dbReference type="PANTHER" id="PTHR43292:SF4">
    <property type="entry name" value="ACYL-COA DEHYDROGENASE FADE34"/>
    <property type="match status" value="1"/>
</dbReference>
<keyword evidence="3 6" id="KW-0285">Flavoprotein</keyword>
<keyword evidence="10" id="KW-1185">Reference proteome</keyword>
<dbReference type="Pfam" id="PF00441">
    <property type="entry name" value="Acyl-CoA_dh_1"/>
    <property type="match status" value="1"/>
</dbReference>
<dbReference type="Pfam" id="PF02770">
    <property type="entry name" value="Acyl-CoA_dh_M"/>
    <property type="match status" value="1"/>
</dbReference>
<feature type="domain" description="Acyl-CoA oxidase/dehydrogenase middle" evidence="8">
    <location>
        <begin position="143"/>
        <end position="235"/>
    </location>
</feature>
<dbReference type="GO" id="GO:0005886">
    <property type="term" value="C:plasma membrane"/>
    <property type="evidence" value="ECO:0007669"/>
    <property type="project" value="TreeGrafter"/>
</dbReference>
<dbReference type="AlphaFoldDB" id="A0A3N1D8Z7"/>
<dbReference type="RefSeq" id="WP_123669027.1">
    <property type="nucleotide sequence ID" value="NZ_RJKE01000001.1"/>
</dbReference>
<gene>
    <name evidence="9" type="ORF">EDD29_7727</name>
</gene>
<dbReference type="InterPro" id="IPR037069">
    <property type="entry name" value="AcylCoA_DH/ox_N_sf"/>
</dbReference>
<dbReference type="InterPro" id="IPR052161">
    <property type="entry name" value="Mycobact_Acyl-CoA_DH"/>
</dbReference>
<evidence type="ECO:0000256" key="5">
    <source>
        <dbReference type="ARBA" id="ARBA00023002"/>
    </source>
</evidence>
<accession>A0A3N1D8Z7</accession>
<comment type="caution">
    <text evidence="9">The sequence shown here is derived from an EMBL/GenBank/DDBJ whole genome shotgun (WGS) entry which is preliminary data.</text>
</comment>
<dbReference type="InterPro" id="IPR036250">
    <property type="entry name" value="AcylCo_DH-like_C"/>
</dbReference>
<comment type="similarity">
    <text evidence="2 6">Belongs to the acyl-CoA dehydrogenase family.</text>
</comment>
<dbReference type="SUPFAM" id="SSF56645">
    <property type="entry name" value="Acyl-CoA dehydrogenase NM domain-like"/>
    <property type="match status" value="1"/>
</dbReference>
<evidence type="ECO:0000259" key="8">
    <source>
        <dbReference type="Pfam" id="PF02770"/>
    </source>
</evidence>
<evidence type="ECO:0000256" key="6">
    <source>
        <dbReference type="RuleBase" id="RU362125"/>
    </source>
</evidence>
<dbReference type="Gene3D" id="2.40.110.10">
    <property type="entry name" value="Butyryl-CoA Dehydrogenase, subunit A, domain 2"/>
    <property type="match status" value="1"/>
</dbReference>
<reference evidence="9 10" key="1">
    <citation type="submission" date="2018-11" db="EMBL/GenBank/DDBJ databases">
        <title>Sequencing the genomes of 1000 actinobacteria strains.</title>
        <authorList>
            <person name="Klenk H.-P."/>
        </authorList>
    </citation>
    <scope>NUCLEOTIDE SEQUENCE [LARGE SCALE GENOMIC DNA]</scope>
    <source>
        <strain evidence="9 10">DSM 44254</strain>
    </source>
</reference>
<evidence type="ECO:0000256" key="1">
    <source>
        <dbReference type="ARBA" id="ARBA00001974"/>
    </source>
</evidence>
<dbReference type="Proteomes" id="UP000272400">
    <property type="component" value="Unassembled WGS sequence"/>
</dbReference>
<dbReference type="OrthoDB" id="3778631at2"/>
<dbReference type="Gene3D" id="1.10.540.10">
    <property type="entry name" value="Acyl-CoA dehydrogenase/oxidase, N-terminal domain"/>
    <property type="match status" value="1"/>
</dbReference>
<evidence type="ECO:0000256" key="2">
    <source>
        <dbReference type="ARBA" id="ARBA00009347"/>
    </source>
</evidence>
<dbReference type="InterPro" id="IPR009075">
    <property type="entry name" value="AcylCo_DH/oxidase_C"/>
</dbReference>
<dbReference type="InterPro" id="IPR046373">
    <property type="entry name" value="Acyl-CoA_Oxase/DH_mid-dom_sf"/>
</dbReference>
<organism evidence="9 10">
    <name type="scientific">Actinocorallia herbida</name>
    <dbReference type="NCBI Taxonomy" id="58109"/>
    <lineage>
        <taxon>Bacteria</taxon>
        <taxon>Bacillati</taxon>
        <taxon>Actinomycetota</taxon>
        <taxon>Actinomycetes</taxon>
        <taxon>Streptosporangiales</taxon>
        <taxon>Thermomonosporaceae</taxon>
        <taxon>Actinocorallia</taxon>
    </lineage>
</organism>
<dbReference type="FunFam" id="2.40.110.10:FF:000011">
    <property type="entry name" value="Acyl-CoA dehydrogenase FadE34"/>
    <property type="match status" value="1"/>
</dbReference>
<proteinExistence type="inferred from homology"/>
<protein>
    <submittedName>
        <fullName evidence="9">Alkylation response protein AidB-like acyl-CoA dehydrogenase</fullName>
    </submittedName>
</protein>
<evidence type="ECO:0000259" key="7">
    <source>
        <dbReference type="Pfam" id="PF00441"/>
    </source>
</evidence>
<keyword evidence="5 6" id="KW-0560">Oxidoreductase</keyword>
<dbReference type="PANTHER" id="PTHR43292">
    <property type="entry name" value="ACYL-COA DEHYDROGENASE"/>
    <property type="match status" value="1"/>
</dbReference>
<dbReference type="GO" id="GO:0016627">
    <property type="term" value="F:oxidoreductase activity, acting on the CH-CH group of donors"/>
    <property type="evidence" value="ECO:0007669"/>
    <property type="project" value="InterPro"/>
</dbReference>